<organism evidence="10">
    <name type="scientific">Salvia splendens</name>
    <name type="common">Scarlet sage</name>
    <dbReference type="NCBI Taxonomy" id="180675"/>
    <lineage>
        <taxon>Eukaryota</taxon>
        <taxon>Viridiplantae</taxon>
        <taxon>Streptophyta</taxon>
        <taxon>Embryophyta</taxon>
        <taxon>Tracheophyta</taxon>
        <taxon>Spermatophyta</taxon>
        <taxon>Magnoliopsida</taxon>
        <taxon>eudicotyledons</taxon>
        <taxon>Gunneridae</taxon>
        <taxon>Pentapetalae</taxon>
        <taxon>asterids</taxon>
        <taxon>lamiids</taxon>
        <taxon>Lamiales</taxon>
        <taxon>Lamiaceae</taxon>
        <taxon>Nepetoideae</taxon>
        <taxon>Mentheae</taxon>
        <taxon>Salviinae</taxon>
        <taxon>Salvia</taxon>
        <taxon>Salvia subgen. Calosphace</taxon>
        <taxon>core Calosphace</taxon>
    </lineage>
</organism>
<accession>A0A8X8YT65</accession>
<dbReference type="AlphaFoldDB" id="A0A8X8YT65"/>
<dbReference type="GO" id="GO:0006508">
    <property type="term" value="P:proteolysis"/>
    <property type="evidence" value="ECO:0007669"/>
    <property type="project" value="UniProtKB-KW"/>
</dbReference>
<evidence type="ECO:0000256" key="4">
    <source>
        <dbReference type="ARBA" id="ARBA00022645"/>
    </source>
</evidence>
<name>A0A8X8YT65_SALSN</name>
<dbReference type="PRINTS" id="PR00724">
    <property type="entry name" value="CRBOXYPTASEC"/>
</dbReference>
<dbReference type="InterPro" id="IPR033124">
    <property type="entry name" value="Ser_caboxypep_his_AS"/>
</dbReference>
<evidence type="ECO:0000256" key="7">
    <source>
        <dbReference type="ARBA" id="ARBA00022801"/>
    </source>
</evidence>
<dbReference type="Pfam" id="PF00450">
    <property type="entry name" value="Peptidase_S10"/>
    <property type="match status" value="2"/>
</dbReference>
<dbReference type="InterPro" id="IPR018202">
    <property type="entry name" value="Ser_caboxypep_ser_AS"/>
</dbReference>
<dbReference type="InterPro" id="IPR029058">
    <property type="entry name" value="AB_hydrolase_fold"/>
</dbReference>
<dbReference type="Proteomes" id="UP000298416">
    <property type="component" value="Unassembled WGS sequence"/>
</dbReference>
<evidence type="ECO:0000256" key="2">
    <source>
        <dbReference type="ARBA" id="ARBA00009431"/>
    </source>
</evidence>
<feature type="signal peptide" evidence="9">
    <location>
        <begin position="1"/>
        <end position="17"/>
    </location>
</feature>
<keyword evidence="8" id="KW-0325">Glycoprotein</keyword>
<feature type="chain" id="PRO_5036517243" description="Carboxypeptidase" evidence="9">
    <location>
        <begin position="18"/>
        <end position="672"/>
    </location>
</feature>
<evidence type="ECO:0000256" key="5">
    <source>
        <dbReference type="ARBA" id="ARBA00022670"/>
    </source>
</evidence>
<dbReference type="PROSITE" id="PS00560">
    <property type="entry name" value="CARBOXYPEPT_SER_HIS"/>
    <property type="match status" value="1"/>
</dbReference>
<dbReference type="PANTHER" id="PTHR11802">
    <property type="entry name" value="SERINE PROTEASE FAMILY S10 SERINE CARBOXYPEPTIDASE"/>
    <property type="match status" value="1"/>
</dbReference>
<proteinExistence type="inferred from homology"/>
<keyword evidence="4 9" id="KW-0121">Carboxypeptidase</keyword>
<keyword evidence="7 9" id="KW-0378">Hydrolase</keyword>
<reference evidence="10" key="2">
    <citation type="submission" date="2020-08" db="EMBL/GenBank/DDBJ databases">
        <title>Plant Genome Project.</title>
        <authorList>
            <person name="Zhang R.-G."/>
        </authorList>
    </citation>
    <scope>NUCLEOTIDE SEQUENCE</scope>
    <source>
        <strain evidence="10">Huo1</strain>
        <tissue evidence="10">Leaf</tissue>
    </source>
</reference>
<comment type="similarity">
    <text evidence="2 9">Belongs to the peptidase S10 family.</text>
</comment>
<dbReference type="InterPro" id="IPR001563">
    <property type="entry name" value="Peptidase_S10"/>
</dbReference>
<evidence type="ECO:0000313" key="11">
    <source>
        <dbReference type="Proteomes" id="UP000298416"/>
    </source>
</evidence>
<keyword evidence="6 9" id="KW-0732">Signal</keyword>
<dbReference type="PANTHER" id="PTHR11802:SF259">
    <property type="entry name" value="SERINE CARBOXYPEPTIDASE-LIKE 48"/>
    <property type="match status" value="1"/>
</dbReference>
<gene>
    <name evidence="10" type="ORF">SASPL_100053</name>
</gene>
<dbReference type="GO" id="GO:0005576">
    <property type="term" value="C:extracellular region"/>
    <property type="evidence" value="ECO:0007669"/>
    <property type="project" value="UniProtKB-SubCell"/>
</dbReference>
<sequence length="672" mass="75249">MASTVVAFCLFLWFGEPHHLQKVPPISILSLVQGFAIGNGLTNPEIQYKAYTDYALDMKLIQQSDYNRLVKPSSNESTFPILCYDFSNMEEFLKLGSVRDALGVGDIEFVSCSSTVYDAMVTDWMRNLEVGIPAMLEDGIKLLVYAGEELKMGWVHAMEWSGQKQFAAAATVPFSVDGAEAGQKKGFGDGSTKHIFGNAEEADNGNASPILASKFLQKQAEKLIRDLNLFPKLDANIVEDDPAAADASRIVEKRIQFPHIAANSTTVADFGHHAGYYRLASTKGARLFYYFFESRSKNSSAPVVVWLTGGPGCSSSLALFFENGPFHLTKDYTLAWNEFGWDQESNLIYIDQPTGTGFSYSTSTDDLRHSSEEASVDFSDFLQAFFEKHGELAKNDFYITGESYAGHYIPAFAAQIHQRNKNRQGIHINLKGLAIGNGMTNPEIQYKSYRDYALNMKLINRVEYYRLIVAERFCETNIRACGANGTSLACAEAYIICTGLFRRIIASKPGINHYDIRKNCTGSLCYDFSIVERFLNDKAVQNALGVRDIRFISCSTKVYEYMYPEIMKNFDVGLPALLQDGIKLLVYAGEYDLICNWLGNLRWVENMSWSGRRRFVSAKLVPFKVGGVEAGGMKSYGGLSFLKVYNAGHMVPMDQPRASLEMLRRWMQGQFR</sequence>
<keyword evidence="3" id="KW-0964">Secreted</keyword>
<keyword evidence="11" id="KW-1185">Reference proteome</keyword>
<comment type="caution">
    <text evidence="10">The sequence shown here is derived from an EMBL/GenBank/DDBJ whole genome shotgun (WGS) entry which is preliminary data.</text>
</comment>
<dbReference type="GO" id="GO:0004185">
    <property type="term" value="F:serine-type carboxypeptidase activity"/>
    <property type="evidence" value="ECO:0007669"/>
    <property type="project" value="UniProtKB-UniRule"/>
</dbReference>
<protein>
    <recommendedName>
        <fullName evidence="9">Carboxypeptidase</fullName>
        <ecNumber evidence="9">3.4.16.-</ecNumber>
    </recommendedName>
</protein>
<dbReference type="EC" id="3.4.16.-" evidence="9"/>
<evidence type="ECO:0000313" key="10">
    <source>
        <dbReference type="EMBL" id="KAG6435183.1"/>
    </source>
</evidence>
<dbReference type="PROSITE" id="PS00131">
    <property type="entry name" value="CARBOXYPEPT_SER_SER"/>
    <property type="match status" value="1"/>
</dbReference>
<evidence type="ECO:0000256" key="3">
    <source>
        <dbReference type="ARBA" id="ARBA00022525"/>
    </source>
</evidence>
<dbReference type="Gene3D" id="3.40.50.1820">
    <property type="entry name" value="alpha/beta hydrolase"/>
    <property type="match status" value="2"/>
</dbReference>
<dbReference type="EMBL" id="PNBA02000001">
    <property type="protein sequence ID" value="KAG6435183.1"/>
    <property type="molecule type" value="Genomic_DNA"/>
</dbReference>
<reference evidence="10" key="1">
    <citation type="submission" date="2018-01" db="EMBL/GenBank/DDBJ databases">
        <authorList>
            <person name="Mao J.F."/>
        </authorList>
    </citation>
    <scope>NUCLEOTIDE SEQUENCE</scope>
    <source>
        <strain evidence="10">Huo1</strain>
        <tissue evidence="10">Leaf</tissue>
    </source>
</reference>
<dbReference type="SUPFAM" id="SSF53474">
    <property type="entry name" value="alpha/beta-Hydrolases"/>
    <property type="match status" value="2"/>
</dbReference>
<comment type="subcellular location">
    <subcellularLocation>
        <location evidence="1">Secreted</location>
    </subcellularLocation>
</comment>
<dbReference type="GO" id="GO:0005773">
    <property type="term" value="C:vacuole"/>
    <property type="evidence" value="ECO:0007669"/>
    <property type="project" value="TreeGrafter"/>
</dbReference>
<evidence type="ECO:0000256" key="6">
    <source>
        <dbReference type="ARBA" id="ARBA00022729"/>
    </source>
</evidence>
<evidence type="ECO:0000256" key="8">
    <source>
        <dbReference type="ARBA" id="ARBA00023180"/>
    </source>
</evidence>
<keyword evidence="5 9" id="KW-0645">Protease</keyword>
<evidence type="ECO:0000256" key="1">
    <source>
        <dbReference type="ARBA" id="ARBA00004613"/>
    </source>
</evidence>
<evidence type="ECO:0000256" key="9">
    <source>
        <dbReference type="RuleBase" id="RU361156"/>
    </source>
</evidence>